<comment type="caution">
    <text evidence="1">The sequence shown here is derived from an EMBL/GenBank/DDBJ whole genome shotgun (WGS) entry which is preliminary data.</text>
</comment>
<protein>
    <submittedName>
        <fullName evidence="1">Uncharacterized protein</fullName>
    </submittedName>
</protein>
<gene>
    <name evidence="1" type="ORF">FHX81_5509</name>
</gene>
<dbReference type="Gene3D" id="3.40.630.30">
    <property type="match status" value="1"/>
</dbReference>
<keyword evidence="2" id="KW-1185">Reference proteome</keyword>
<sequence>MTAGIAEVTSAEPPACAEALTDLPADAVEDGASVGFVKPLSRVRVLTWWRARAAPVAAGWWAPCRCGSPTRPTARTAPRWPS</sequence>
<dbReference type="Proteomes" id="UP000316628">
    <property type="component" value="Unassembled WGS sequence"/>
</dbReference>
<reference evidence="1 2" key="1">
    <citation type="submission" date="2019-06" db="EMBL/GenBank/DDBJ databases">
        <title>Sequencing the genomes of 1000 actinobacteria strains.</title>
        <authorList>
            <person name="Klenk H.-P."/>
        </authorList>
    </citation>
    <scope>NUCLEOTIDE SEQUENCE [LARGE SCALE GENOMIC DNA]</scope>
    <source>
        <strain evidence="1 2">DSM 45456</strain>
    </source>
</reference>
<dbReference type="AlphaFoldDB" id="A0A543JJZ2"/>
<proteinExistence type="predicted"/>
<name>A0A543JJZ2_9PSEU</name>
<dbReference type="EMBL" id="VFPP01000001">
    <property type="protein sequence ID" value="TQM83094.1"/>
    <property type="molecule type" value="Genomic_DNA"/>
</dbReference>
<accession>A0A543JJZ2</accession>
<evidence type="ECO:0000313" key="2">
    <source>
        <dbReference type="Proteomes" id="UP000316628"/>
    </source>
</evidence>
<evidence type="ECO:0000313" key="1">
    <source>
        <dbReference type="EMBL" id="TQM83094.1"/>
    </source>
</evidence>
<organism evidence="1 2">
    <name type="scientific">Saccharothrix saharensis</name>
    <dbReference type="NCBI Taxonomy" id="571190"/>
    <lineage>
        <taxon>Bacteria</taxon>
        <taxon>Bacillati</taxon>
        <taxon>Actinomycetota</taxon>
        <taxon>Actinomycetes</taxon>
        <taxon>Pseudonocardiales</taxon>
        <taxon>Pseudonocardiaceae</taxon>
        <taxon>Saccharothrix</taxon>
    </lineage>
</organism>
<dbReference type="RefSeq" id="WP_170231858.1">
    <property type="nucleotide sequence ID" value="NZ_VFPP01000001.1"/>
</dbReference>